<proteinExistence type="predicted"/>
<name>A0A0V0GNM4_SOLCH</name>
<reference evidence="1" key="1">
    <citation type="submission" date="2015-12" db="EMBL/GenBank/DDBJ databases">
        <title>Gene expression during late stages of embryo sac development: a critical building block for successful pollen-pistil interactions.</title>
        <authorList>
            <person name="Liu Y."/>
            <person name="Joly V."/>
            <person name="Sabar M."/>
            <person name="Matton D.P."/>
        </authorList>
    </citation>
    <scope>NUCLEOTIDE SEQUENCE</scope>
</reference>
<dbReference type="EMBL" id="GEDG01034720">
    <property type="protein sequence ID" value="JAP09592.1"/>
    <property type="molecule type" value="Transcribed_RNA"/>
</dbReference>
<organism evidence="1">
    <name type="scientific">Solanum chacoense</name>
    <name type="common">Chaco potato</name>
    <dbReference type="NCBI Taxonomy" id="4108"/>
    <lineage>
        <taxon>Eukaryota</taxon>
        <taxon>Viridiplantae</taxon>
        <taxon>Streptophyta</taxon>
        <taxon>Embryophyta</taxon>
        <taxon>Tracheophyta</taxon>
        <taxon>Spermatophyta</taxon>
        <taxon>Magnoliopsida</taxon>
        <taxon>eudicotyledons</taxon>
        <taxon>Gunneridae</taxon>
        <taxon>Pentapetalae</taxon>
        <taxon>asterids</taxon>
        <taxon>lamiids</taxon>
        <taxon>Solanales</taxon>
        <taxon>Solanaceae</taxon>
        <taxon>Solanoideae</taxon>
        <taxon>Solaneae</taxon>
        <taxon>Solanum</taxon>
    </lineage>
</organism>
<accession>A0A0V0GNM4</accession>
<sequence length="78" mass="9071">MHQPYTLSCTFLSKRASISCKNSFFFSNFESEPVSLQHVELPLKLCSDTDFLFFFDKKGNKFVYRSSEFTHCIISILS</sequence>
<evidence type="ECO:0000313" key="1">
    <source>
        <dbReference type="EMBL" id="JAP09592.1"/>
    </source>
</evidence>
<protein>
    <submittedName>
        <fullName evidence="1">Putative ovule protein</fullName>
    </submittedName>
</protein>
<dbReference type="AlphaFoldDB" id="A0A0V0GNM4"/>